<reference evidence="1 2" key="1">
    <citation type="submission" date="2009-01" db="EMBL/GenBank/DDBJ databases">
        <title>Complete sequence of Geobacter sp. FRC-32.</title>
        <authorList>
            <consortium name="US DOE Joint Genome Institute"/>
            <person name="Lucas S."/>
            <person name="Copeland A."/>
            <person name="Lapidus A."/>
            <person name="Glavina del Rio T."/>
            <person name="Dalin E."/>
            <person name="Tice H."/>
            <person name="Bruce D."/>
            <person name="Goodwin L."/>
            <person name="Pitluck S."/>
            <person name="Saunders E."/>
            <person name="Brettin T."/>
            <person name="Detter J.C."/>
            <person name="Han C."/>
            <person name="Larimer F."/>
            <person name="Land M."/>
            <person name="Hauser L."/>
            <person name="Kyrpides N."/>
            <person name="Ovchinnikova G."/>
            <person name="Kostka J."/>
            <person name="Richardson P."/>
        </authorList>
    </citation>
    <scope>NUCLEOTIDE SEQUENCE [LARGE SCALE GENOMIC DNA]</scope>
    <source>
        <strain evidence="2">DSM 22248 / JCM 15807 / FRC-32</strain>
    </source>
</reference>
<evidence type="ECO:0000313" key="1">
    <source>
        <dbReference type="EMBL" id="AID58010.1"/>
    </source>
</evidence>
<accession>A0A068EZA9</accession>
<evidence type="ECO:0000313" key="2">
    <source>
        <dbReference type="Proteomes" id="UP000007721"/>
    </source>
</evidence>
<dbReference type="HOGENOM" id="CLU_2478914_0_0_7"/>
<proteinExistence type="predicted"/>
<organism evidence="1 2">
    <name type="scientific">Geotalea daltonii (strain DSM 22248 / JCM 15807 / FRC-32)</name>
    <name type="common">Geobacter daltonii</name>
    <dbReference type="NCBI Taxonomy" id="316067"/>
    <lineage>
        <taxon>Bacteria</taxon>
        <taxon>Pseudomonadati</taxon>
        <taxon>Thermodesulfobacteriota</taxon>
        <taxon>Desulfuromonadia</taxon>
        <taxon>Geobacterales</taxon>
        <taxon>Geobacteraceae</taxon>
        <taxon>Geotalea</taxon>
    </lineage>
</organism>
<dbReference type="KEGG" id="geo:Geob_3905"/>
<dbReference type="AlphaFoldDB" id="A0A068EZA9"/>
<dbReference type="Proteomes" id="UP000007721">
    <property type="component" value="Chromosome"/>
</dbReference>
<gene>
    <name evidence="1" type="ordered locus">Geob_3905</name>
</gene>
<protein>
    <submittedName>
        <fullName evidence="1">Uncharacterized protein</fullName>
    </submittedName>
</protein>
<sequence length="87" mass="8806">MVPDGTRVGLTAAALFVQNSAGGSFIDGTTSGANSQLQVYTTVAGQITGKYQTPATKGTGTAVIQVVTVDEAGDLKYLINTANLGLQ</sequence>
<dbReference type="EMBL" id="CP001390">
    <property type="protein sequence ID" value="AID58010.1"/>
    <property type="molecule type" value="Genomic_DNA"/>
</dbReference>
<keyword evidence="2" id="KW-1185">Reference proteome</keyword>
<name>A0A068EZA9_GEODF</name>